<feature type="non-terminal residue" evidence="1">
    <location>
        <position position="187"/>
    </location>
</feature>
<feature type="non-terminal residue" evidence="1">
    <location>
        <position position="1"/>
    </location>
</feature>
<dbReference type="AlphaFoldDB" id="A0A371I1W0"/>
<organism evidence="1 2">
    <name type="scientific">Mucuna pruriens</name>
    <name type="common">Velvet bean</name>
    <name type="synonym">Dolichos pruriens</name>
    <dbReference type="NCBI Taxonomy" id="157652"/>
    <lineage>
        <taxon>Eukaryota</taxon>
        <taxon>Viridiplantae</taxon>
        <taxon>Streptophyta</taxon>
        <taxon>Embryophyta</taxon>
        <taxon>Tracheophyta</taxon>
        <taxon>Spermatophyta</taxon>
        <taxon>Magnoliopsida</taxon>
        <taxon>eudicotyledons</taxon>
        <taxon>Gunneridae</taxon>
        <taxon>Pentapetalae</taxon>
        <taxon>rosids</taxon>
        <taxon>fabids</taxon>
        <taxon>Fabales</taxon>
        <taxon>Fabaceae</taxon>
        <taxon>Papilionoideae</taxon>
        <taxon>50 kb inversion clade</taxon>
        <taxon>NPAAA clade</taxon>
        <taxon>indigoferoid/millettioid clade</taxon>
        <taxon>Phaseoleae</taxon>
        <taxon>Mucuna</taxon>
    </lineage>
</organism>
<comment type="caution">
    <text evidence="1">The sequence shown here is derived from an EMBL/GenBank/DDBJ whole genome shotgun (WGS) entry which is preliminary data.</text>
</comment>
<sequence>TEAEYRSLANSASEVLWIQSLLTELKVPFQVPVMYCTASLSHNPVLHAKTKHMELNIFLRENVIQKHIIVKHTPALDQTADILTKPHSPLRKFNKRETNLETYNNNQALSQEVGSLHESNDNRMLKHKFKIISDFKILPTVSFSSFELNINRTVIGLSKYVQLSTSTLIIFTKVVKLESLRKLVEAP</sequence>
<keyword evidence="2" id="KW-1185">Reference proteome</keyword>
<evidence type="ECO:0000313" key="2">
    <source>
        <dbReference type="Proteomes" id="UP000257109"/>
    </source>
</evidence>
<protein>
    <submittedName>
        <fullName evidence="1">Copia protein</fullName>
    </submittedName>
</protein>
<dbReference type="CDD" id="cd09272">
    <property type="entry name" value="RNase_HI_RT_Ty1"/>
    <property type="match status" value="1"/>
</dbReference>
<reference evidence="1" key="1">
    <citation type="submission" date="2018-05" db="EMBL/GenBank/DDBJ databases">
        <title>Draft genome of Mucuna pruriens seed.</title>
        <authorList>
            <person name="Nnadi N.E."/>
            <person name="Vos R."/>
            <person name="Hasami M.H."/>
            <person name="Devisetty U.K."/>
            <person name="Aguiy J.C."/>
        </authorList>
    </citation>
    <scope>NUCLEOTIDE SEQUENCE [LARGE SCALE GENOMIC DNA]</scope>
    <source>
        <strain evidence="1">JCA_2017</strain>
    </source>
</reference>
<gene>
    <name evidence="1" type="primary">GIP</name>
    <name evidence="1" type="ORF">CR513_06701</name>
</gene>
<name>A0A371I1W0_MUCPR</name>
<proteinExistence type="predicted"/>
<dbReference type="OrthoDB" id="1931513at2759"/>
<dbReference type="Proteomes" id="UP000257109">
    <property type="component" value="Unassembled WGS sequence"/>
</dbReference>
<dbReference type="EMBL" id="QJKJ01001149">
    <property type="protein sequence ID" value="RDY09005.1"/>
    <property type="molecule type" value="Genomic_DNA"/>
</dbReference>
<accession>A0A371I1W0</accession>
<evidence type="ECO:0000313" key="1">
    <source>
        <dbReference type="EMBL" id="RDY09005.1"/>
    </source>
</evidence>
<dbReference type="STRING" id="157652.A0A371I1W0"/>